<reference evidence="1 2" key="1">
    <citation type="submission" date="2024-02" db="EMBL/GenBank/DDBJ databases">
        <title>Discinaceae phylogenomics.</title>
        <authorList>
            <person name="Dirks A.C."/>
            <person name="James T.Y."/>
        </authorList>
    </citation>
    <scope>NUCLEOTIDE SEQUENCE [LARGE SCALE GENOMIC DNA]</scope>
    <source>
        <strain evidence="1 2">ACD0624</strain>
    </source>
</reference>
<dbReference type="Proteomes" id="UP001447188">
    <property type="component" value="Unassembled WGS sequence"/>
</dbReference>
<name>A0ABR3G6H4_9PEZI</name>
<keyword evidence="2" id="KW-1185">Reference proteome</keyword>
<proteinExistence type="predicted"/>
<organism evidence="1 2">
    <name type="scientific">Discina gigas</name>
    <dbReference type="NCBI Taxonomy" id="1032678"/>
    <lineage>
        <taxon>Eukaryota</taxon>
        <taxon>Fungi</taxon>
        <taxon>Dikarya</taxon>
        <taxon>Ascomycota</taxon>
        <taxon>Pezizomycotina</taxon>
        <taxon>Pezizomycetes</taxon>
        <taxon>Pezizales</taxon>
        <taxon>Discinaceae</taxon>
        <taxon>Discina</taxon>
    </lineage>
</organism>
<evidence type="ECO:0000313" key="2">
    <source>
        <dbReference type="Proteomes" id="UP001447188"/>
    </source>
</evidence>
<accession>A0ABR3G6H4</accession>
<sequence>MAYKRKRSFRDLEHDCTIGTPTSCPSVETRRLVHEREQDSCWLCGLIGVCITPIIAQTDTILFEAYRKQGVLKMSDPQRDANNLMLLCGGCSTNFDQRVPIWVFLPADLDTLIEGELKFQLTRKEYAKQGWEVERRSEAGSKILYTRYLVCEGYIHNTPFIERPHKTWSGDPVAAIVRSQSVISGIQLLPASAGGIPAATAKKLVQLIMLYSNPPPALVQDGDEPGGADEEQSVDGLMDGRVEPEPEAIEEEADLRDEFEAIRSRCRVLEELLHDDAVALETWAEWRLRLADLQYRWNIIVRAMVDLGIEYPPR</sequence>
<gene>
    <name evidence="1" type="ORF">Q9L58_009571</name>
</gene>
<evidence type="ECO:0000313" key="1">
    <source>
        <dbReference type="EMBL" id="KAL0631547.1"/>
    </source>
</evidence>
<dbReference type="EMBL" id="JBBBZM010000236">
    <property type="protein sequence ID" value="KAL0631547.1"/>
    <property type="molecule type" value="Genomic_DNA"/>
</dbReference>
<protein>
    <recommendedName>
        <fullName evidence="3">HNH endonuclease</fullName>
    </recommendedName>
</protein>
<comment type="caution">
    <text evidence="1">The sequence shown here is derived from an EMBL/GenBank/DDBJ whole genome shotgun (WGS) entry which is preliminary data.</text>
</comment>
<evidence type="ECO:0008006" key="3">
    <source>
        <dbReference type="Google" id="ProtNLM"/>
    </source>
</evidence>